<reference evidence="1" key="1">
    <citation type="submission" date="2021-06" db="EMBL/GenBank/DDBJ databases">
        <authorList>
            <person name="Kallberg Y."/>
            <person name="Tangrot J."/>
            <person name="Rosling A."/>
        </authorList>
    </citation>
    <scope>NUCLEOTIDE SEQUENCE</scope>
    <source>
        <strain evidence="1">MT106</strain>
    </source>
</reference>
<organism evidence="1 2">
    <name type="scientific">Ambispora gerdemannii</name>
    <dbReference type="NCBI Taxonomy" id="144530"/>
    <lineage>
        <taxon>Eukaryota</taxon>
        <taxon>Fungi</taxon>
        <taxon>Fungi incertae sedis</taxon>
        <taxon>Mucoromycota</taxon>
        <taxon>Glomeromycotina</taxon>
        <taxon>Glomeromycetes</taxon>
        <taxon>Archaeosporales</taxon>
        <taxon>Ambisporaceae</taxon>
        <taxon>Ambispora</taxon>
    </lineage>
</organism>
<dbReference type="AlphaFoldDB" id="A0A9N9EUP6"/>
<sequence>MRVIPPSLQDASITHQMHYWTSKKADMFYLLYTHQDAFITRQMHYWA</sequence>
<dbReference type="EMBL" id="CAJVPL010015290">
    <property type="protein sequence ID" value="CAG8693036.1"/>
    <property type="molecule type" value="Genomic_DNA"/>
</dbReference>
<proteinExistence type="predicted"/>
<name>A0A9N9EUP6_9GLOM</name>
<feature type="non-terminal residue" evidence="1">
    <location>
        <position position="1"/>
    </location>
</feature>
<evidence type="ECO:0000313" key="2">
    <source>
        <dbReference type="Proteomes" id="UP000789831"/>
    </source>
</evidence>
<protein>
    <submittedName>
        <fullName evidence="1">10142_t:CDS:1</fullName>
    </submittedName>
</protein>
<comment type="caution">
    <text evidence="1">The sequence shown here is derived from an EMBL/GenBank/DDBJ whole genome shotgun (WGS) entry which is preliminary data.</text>
</comment>
<gene>
    <name evidence="1" type="ORF">AGERDE_LOCUS13175</name>
</gene>
<dbReference type="Proteomes" id="UP000789831">
    <property type="component" value="Unassembled WGS sequence"/>
</dbReference>
<evidence type="ECO:0000313" key="1">
    <source>
        <dbReference type="EMBL" id="CAG8693036.1"/>
    </source>
</evidence>
<accession>A0A9N9EUP6</accession>
<keyword evidence="2" id="KW-1185">Reference proteome</keyword>
<feature type="non-terminal residue" evidence="1">
    <location>
        <position position="47"/>
    </location>
</feature>